<accession>B4PPA6</accession>
<evidence type="ECO:0000313" key="2">
    <source>
        <dbReference type="EMBL" id="EDW97112.1"/>
    </source>
</evidence>
<dbReference type="OrthoDB" id="7872817at2759"/>
<keyword evidence="3" id="KW-1185">Reference proteome</keyword>
<dbReference type="GO" id="GO:0000785">
    <property type="term" value="C:chromatin"/>
    <property type="evidence" value="ECO:0007669"/>
    <property type="project" value="EnsemblMetazoa"/>
</dbReference>
<protein>
    <submittedName>
        <fullName evidence="2">Uncharacterized protein</fullName>
    </submittedName>
</protein>
<dbReference type="Proteomes" id="UP000002282">
    <property type="component" value="Chromosome 3R"/>
</dbReference>
<reference evidence="2 3" key="2">
    <citation type="journal article" date="2007" name="PLoS Biol.">
        <title>Principles of genome evolution in the Drosophila melanogaster species group.</title>
        <authorList>
            <person name="Ranz J.M."/>
            <person name="Maurin D."/>
            <person name="Chan Y.S."/>
            <person name="von Grotthuss M."/>
            <person name="Hillier L.W."/>
            <person name="Roote J."/>
            <person name="Ashburner M."/>
            <person name="Bergman C.M."/>
        </authorList>
    </citation>
    <scope>NUCLEOTIDE SEQUENCE [LARGE SCALE GENOMIC DNA]</scope>
    <source>
        <strain evidence="3">Tai18E2 / Tucson 14021-0261.01</strain>
    </source>
</reference>
<feature type="region of interest" description="Disordered" evidence="1">
    <location>
        <begin position="236"/>
        <end position="260"/>
    </location>
</feature>
<dbReference type="HOGENOM" id="CLU_730107_0_0_1"/>
<dbReference type="AlphaFoldDB" id="B4PPA6"/>
<evidence type="ECO:0000256" key="1">
    <source>
        <dbReference type="SAM" id="MobiDB-lite"/>
    </source>
</evidence>
<reference evidence="2 3" key="1">
    <citation type="journal article" date="2007" name="Nature">
        <title>Evolution of genes and genomes on the Drosophila phylogeny.</title>
        <authorList>
            <consortium name="Drosophila 12 Genomes Consortium"/>
            <person name="Clark A.G."/>
            <person name="Eisen M.B."/>
            <person name="Smith D.R."/>
            <person name="Bergman C.M."/>
            <person name="Oliver B."/>
            <person name="Markow T.A."/>
            <person name="Kaufman T.C."/>
            <person name="Kellis M."/>
            <person name="Gelbart W."/>
            <person name="Iyer V.N."/>
            <person name="Pollard D.A."/>
            <person name="Sackton T.B."/>
            <person name="Larracuente A.M."/>
            <person name="Singh N.D."/>
            <person name="Abad J.P."/>
            <person name="Abt D.N."/>
            <person name="Adryan B."/>
            <person name="Aguade M."/>
            <person name="Akashi H."/>
            <person name="Anderson W.W."/>
            <person name="Aquadro C.F."/>
            <person name="Ardell D.H."/>
            <person name="Arguello R."/>
            <person name="Artieri C.G."/>
            <person name="Barbash D.A."/>
            <person name="Barker D."/>
            <person name="Barsanti P."/>
            <person name="Batterham P."/>
            <person name="Batzoglou S."/>
            <person name="Begun D."/>
            <person name="Bhutkar A."/>
            <person name="Blanco E."/>
            <person name="Bosak S.A."/>
            <person name="Bradley R.K."/>
            <person name="Brand A.D."/>
            <person name="Brent M.R."/>
            <person name="Brooks A.N."/>
            <person name="Brown R.H."/>
            <person name="Butlin R.K."/>
            <person name="Caggese C."/>
            <person name="Calvi B.R."/>
            <person name="Bernardo de Carvalho A."/>
            <person name="Caspi A."/>
            <person name="Castrezana S."/>
            <person name="Celniker S.E."/>
            <person name="Chang J.L."/>
            <person name="Chapple C."/>
            <person name="Chatterji S."/>
            <person name="Chinwalla A."/>
            <person name="Civetta A."/>
            <person name="Clifton S.W."/>
            <person name="Comeron J.M."/>
            <person name="Costello J.C."/>
            <person name="Coyne J.A."/>
            <person name="Daub J."/>
            <person name="David R.G."/>
            <person name="Delcher A.L."/>
            <person name="Delehaunty K."/>
            <person name="Do C.B."/>
            <person name="Ebling H."/>
            <person name="Edwards K."/>
            <person name="Eickbush T."/>
            <person name="Evans J.D."/>
            <person name="Filipski A."/>
            <person name="Findeiss S."/>
            <person name="Freyhult E."/>
            <person name="Fulton L."/>
            <person name="Fulton R."/>
            <person name="Garcia A.C."/>
            <person name="Gardiner A."/>
            <person name="Garfield D.A."/>
            <person name="Garvin B.E."/>
            <person name="Gibson G."/>
            <person name="Gilbert D."/>
            <person name="Gnerre S."/>
            <person name="Godfrey J."/>
            <person name="Good R."/>
            <person name="Gotea V."/>
            <person name="Gravely B."/>
            <person name="Greenberg A.J."/>
            <person name="Griffiths-Jones S."/>
            <person name="Gross S."/>
            <person name="Guigo R."/>
            <person name="Gustafson E.A."/>
            <person name="Haerty W."/>
            <person name="Hahn M.W."/>
            <person name="Halligan D.L."/>
            <person name="Halpern A.L."/>
            <person name="Halter G.M."/>
            <person name="Han M.V."/>
            <person name="Heger A."/>
            <person name="Hillier L."/>
            <person name="Hinrichs A.S."/>
            <person name="Holmes I."/>
            <person name="Hoskins R.A."/>
            <person name="Hubisz M.J."/>
            <person name="Hultmark D."/>
            <person name="Huntley M.A."/>
            <person name="Jaffe D.B."/>
            <person name="Jagadeeshan S."/>
            <person name="Jeck W.R."/>
            <person name="Johnson J."/>
            <person name="Jones C.D."/>
            <person name="Jordan W.C."/>
            <person name="Karpen G.H."/>
            <person name="Kataoka E."/>
            <person name="Keightley P.D."/>
            <person name="Kheradpour P."/>
            <person name="Kirkness E.F."/>
            <person name="Koerich L.B."/>
            <person name="Kristiansen K."/>
            <person name="Kudrna D."/>
            <person name="Kulathinal R.J."/>
            <person name="Kumar S."/>
            <person name="Kwok R."/>
            <person name="Lander E."/>
            <person name="Langley C.H."/>
            <person name="Lapoint R."/>
            <person name="Lazzaro B.P."/>
            <person name="Lee S.J."/>
            <person name="Levesque L."/>
            <person name="Li R."/>
            <person name="Lin C.F."/>
            <person name="Lin M.F."/>
            <person name="Lindblad-Toh K."/>
            <person name="Llopart A."/>
            <person name="Long M."/>
            <person name="Low L."/>
            <person name="Lozovsky E."/>
            <person name="Lu J."/>
            <person name="Luo M."/>
            <person name="Machado C.A."/>
            <person name="Makalowski W."/>
            <person name="Marzo M."/>
            <person name="Matsuda M."/>
            <person name="Matzkin L."/>
            <person name="McAllister B."/>
            <person name="McBride C.S."/>
            <person name="McKernan B."/>
            <person name="McKernan K."/>
            <person name="Mendez-Lago M."/>
            <person name="Minx P."/>
            <person name="Mollenhauer M.U."/>
            <person name="Montooth K."/>
            <person name="Mount S.M."/>
            <person name="Mu X."/>
            <person name="Myers E."/>
            <person name="Negre B."/>
            <person name="Newfeld S."/>
            <person name="Nielsen R."/>
            <person name="Noor M.A."/>
            <person name="O'Grady P."/>
            <person name="Pachter L."/>
            <person name="Papaceit M."/>
            <person name="Parisi M.J."/>
            <person name="Parisi M."/>
            <person name="Parts L."/>
            <person name="Pedersen J.S."/>
            <person name="Pesole G."/>
            <person name="Phillippy A.M."/>
            <person name="Ponting C.P."/>
            <person name="Pop M."/>
            <person name="Porcelli D."/>
            <person name="Powell J.R."/>
            <person name="Prohaska S."/>
            <person name="Pruitt K."/>
            <person name="Puig M."/>
            <person name="Quesneville H."/>
            <person name="Ram K.R."/>
            <person name="Rand D."/>
            <person name="Rasmussen M.D."/>
            <person name="Reed L.K."/>
            <person name="Reenan R."/>
            <person name="Reily A."/>
            <person name="Remington K.A."/>
            <person name="Rieger T.T."/>
            <person name="Ritchie M.G."/>
            <person name="Robin C."/>
            <person name="Rogers Y.H."/>
            <person name="Rohde C."/>
            <person name="Rozas J."/>
            <person name="Rubenfield M.J."/>
            <person name="Ruiz A."/>
            <person name="Russo S."/>
            <person name="Salzberg S.L."/>
            <person name="Sanchez-Gracia A."/>
            <person name="Saranga D.J."/>
            <person name="Sato H."/>
            <person name="Schaeffer S.W."/>
            <person name="Schatz M.C."/>
            <person name="Schlenke T."/>
            <person name="Schwartz R."/>
            <person name="Segarra C."/>
            <person name="Singh R.S."/>
            <person name="Sirot L."/>
            <person name="Sirota M."/>
            <person name="Sisneros N.B."/>
            <person name="Smith C.D."/>
            <person name="Smith T.F."/>
            <person name="Spieth J."/>
            <person name="Stage D.E."/>
            <person name="Stark A."/>
            <person name="Stephan W."/>
            <person name="Strausberg R.L."/>
            <person name="Strempel S."/>
            <person name="Sturgill D."/>
            <person name="Sutton G."/>
            <person name="Sutton G.G."/>
            <person name="Tao W."/>
            <person name="Teichmann S."/>
            <person name="Tobari Y.N."/>
            <person name="Tomimura Y."/>
            <person name="Tsolas J.M."/>
            <person name="Valente V.L."/>
            <person name="Venter E."/>
            <person name="Venter J.C."/>
            <person name="Vicario S."/>
            <person name="Vieira F.G."/>
            <person name="Vilella A.J."/>
            <person name="Villasante A."/>
            <person name="Walenz B."/>
            <person name="Wang J."/>
            <person name="Wasserman M."/>
            <person name="Watts T."/>
            <person name="Wilson D."/>
            <person name="Wilson R.K."/>
            <person name="Wing R.A."/>
            <person name="Wolfner M.F."/>
            <person name="Wong A."/>
            <person name="Wong G.K."/>
            <person name="Wu C.I."/>
            <person name="Wu G."/>
            <person name="Yamamoto D."/>
            <person name="Yang H.P."/>
            <person name="Yang S.P."/>
            <person name="Yorke J.A."/>
            <person name="Yoshida K."/>
            <person name="Zdobnov E."/>
            <person name="Zhang P."/>
            <person name="Zhang Y."/>
            <person name="Zimin A.V."/>
            <person name="Baldwin J."/>
            <person name="Abdouelleil A."/>
            <person name="Abdulkadir J."/>
            <person name="Abebe A."/>
            <person name="Abera B."/>
            <person name="Abreu J."/>
            <person name="Acer S.C."/>
            <person name="Aftuck L."/>
            <person name="Alexander A."/>
            <person name="An P."/>
            <person name="Anderson E."/>
            <person name="Anderson S."/>
            <person name="Arachi H."/>
            <person name="Azer M."/>
            <person name="Bachantsang P."/>
            <person name="Barry A."/>
            <person name="Bayul T."/>
            <person name="Berlin A."/>
            <person name="Bessette D."/>
            <person name="Bloom T."/>
            <person name="Blye J."/>
            <person name="Boguslavskiy L."/>
            <person name="Bonnet C."/>
            <person name="Boukhgalter B."/>
            <person name="Bourzgui I."/>
            <person name="Brown A."/>
            <person name="Cahill P."/>
            <person name="Channer S."/>
            <person name="Cheshatsang Y."/>
            <person name="Chuda L."/>
            <person name="Citroen M."/>
            <person name="Collymore A."/>
            <person name="Cooke P."/>
            <person name="Costello M."/>
            <person name="D'Aco K."/>
            <person name="Daza R."/>
            <person name="De Haan G."/>
            <person name="DeGray S."/>
            <person name="DeMaso C."/>
            <person name="Dhargay N."/>
            <person name="Dooley K."/>
            <person name="Dooley E."/>
            <person name="Doricent M."/>
            <person name="Dorje P."/>
            <person name="Dorjee K."/>
            <person name="Dupes A."/>
            <person name="Elong R."/>
            <person name="Falk J."/>
            <person name="Farina A."/>
            <person name="Faro S."/>
            <person name="Ferguson D."/>
            <person name="Fisher S."/>
            <person name="Foley C.D."/>
            <person name="Franke A."/>
            <person name="Friedrich D."/>
            <person name="Gadbois L."/>
            <person name="Gearin G."/>
            <person name="Gearin C.R."/>
            <person name="Giannoukos G."/>
            <person name="Goode T."/>
            <person name="Graham J."/>
            <person name="Grandbois E."/>
            <person name="Grewal S."/>
            <person name="Gyaltsen K."/>
            <person name="Hafez N."/>
            <person name="Hagos B."/>
            <person name="Hall J."/>
            <person name="Henson C."/>
            <person name="Hollinger A."/>
            <person name="Honan T."/>
            <person name="Huard M.D."/>
            <person name="Hughes L."/>
            <person name="Hurhula B."/>
            <person name="Husby M.E."/>
            <person name="Kamat A."/>
            <person name="Kanga B."/>
            <person name="Kashin S."/>
            <person name="Khazanovich D."/>
            <person name="Kisner P."/>
            <person name="Lance K."/>
            <person name="Lara M."/>
            <person name="Lee W."/>
            <person name="Lennon N."/>
            <person name="Letendre F."/>
            <person name="LeVine R."/>
            <person name="Lipovsky A."/>
            <person name="Liu X."/>
            <person name="Liu J."/>
            <person name="Liu S."/>
            <person name="Lokyitsang T."/>
            <person name="Lokyitsang Y."/>
            <person name="Lubonja R."/>
            <person name="Lui A."/>
            <person name="MacDonald P."/>
            <person name="Magnisalis V."/>
            <person name="Maru K."/>
            <person name="Matthews C."/>
            <person name="McCusker W."/>
            <person name="McDonough S."/>
            <person name="Mehta T."/>
            <person name="Meldrim J."/>
            <person name="Meneus L."/>
            <person name="Mihai O."/>
            <person name="Mihalev A."/>
            <person name="Mihova T."/>
            <person name="Mittelman R."/>
            <person name="Mlenga V."/>
            <person name="Montmayeur A."/>
            <person name="Mulrain L."/>
            <person name="Navidi A."/>
            <person name="Naylor J."/>
            <person name="Negash T."/>
            <person name="Nguyen T."/>
            <person name="Nguyen N."/>
            <person name="Nicol R."/>
            <person name="Norbu C."/>
            <person name="Norbu N."/>
            <person name="Novod N."/>
            <person name="O'Neill B."/>
            <person name="Osman S."/>
            <person name="Markiewicz E."/>
            <person name="Oyono O.L."/>
            <person name="Patti C."/>
            <person name="Phunkhang P."/>
            <person name="Pierre F."/>
            <person name="Priest M."/>
            <person name="Raghuraman S."/>
            <person name="Rege F."/>
            <person name="Reyes R."/>
            <person name="Rise C."/>
            <person name="Rogov P."/>
            <person name="Ross K."/>
            <person name="Ryan E."/>
            <person name="Settipalli S."/>
            <person name="Shea T."/>
            <person name="Sherpa N."/>
            <person name="Shi L."/>
            <person name="Shih D."/>
            <person name="Sparrow T."/>
            <person name="Spaulding J."/>
            <person name="Stalker J."/>
            <person name="Stange-Thomann N."/>
            <person name="Stavropoulos S."/>
            <person name="Stone C."/>
            <person name="Strader C."/>
            <person name="Tesfaye S."/>
            <person name="Thomson T."/>
            <person name="Thoulutsang Y."/>
            <person name="Thoulutsang D."/>
            <person name="Topham K."/>
            <person name="Topping I."/>
            <person name="Tsamla T."/>
            <person name="Vassiliev H."/>
            <person name="Vo A."/>
            <person name="Wangchuk T."/>
            <person name="Wangdi T."/>
            <person name="Weiand M."/>
            <person name="Wilkinson J."/>
            <person name="Wilson A."/>
            <person name="Yadav S."/>
            <person name="Young G."/>
            <person name="Yu Q."/>
            <person name="Zembek L."/>
            <person name="Zhong D."/>
            <person name="Zimmer A."/>
            <person name="Zwirko Z."/>
            <person name="Jaffe D.B."/>
            <person name="Alvarez P."/>
            <person name="Brockman W."/>
            <person name="Butler J."/>
            <person name="Chin C."/>
            <person name="Gnerre S."/>
            <person name="Grabherr M."/>
            <person name="Kleber M."/>
            <person name="Mauceli E."/>
            <person name="MacCallum I."/>
        </authorList>
    </citation>
    <scope>NUCLEOTIDE SEQUENCE [LARGE SCALE GENOMIC DNA]</scope>
    <source>
        <strain evidence="3">Tai18E2 / Tucson 14021-0261.01</strain>
    </source>
</reference>
<organism evidence="2 3">
    <name type="scientific">Drosophila yakuba</name>
    <name type="common">Fruit fly</name>
    <dbReference type="NCBI Taxonomy" id="7245"/>
    <lineage>
        <taxon>Eukaryota</taxon>
        <taxon>Metazoa</taxon>
        <taxon>Ecdysozoa</taxon>
        <taxon>Arthropoda</taxon>
        <taxon>Hexapoda</taxon>
        <taxon>Insecta</taxon>
        <taxon>Pterygota</taxon>
        <taxon>Neoptera</taxon>
        <taxon>Endopterygota</taxon>
        <taxon>Diptera</taxon>
        <taxon>Brachycera</taxon>
        <taxon>Muscomorpha</taxon>
        <taxon>Ephydroidea</taxon>
        <taxon>Drosophilidae</taxon>
        <taxon>Drosophila</taxon>
        <taxon>Sophophora</taxon>
    </lineage>
</organism>
<gene>
    <name evidence="2" type="primary">Dyak\GE26199</name>
    <name evidence="2" type="synonym">dyak_GLEANR_9762</name>
    <name evidence="2" type="synonym">GE26199</name>
    <name evidence="2" type="ORF">Dyak_GE26199</name>
</gene>
<dbReference type="OMA" id="QVKFQMR"/>
<dbReference type="GO" id="GO:0006325">
    <property type="term" value="P:chromatin organization"/>
    <property type="evidence" value="ECO:0007669"/>
    <property type="project" value="EnsemblMetazoa"/>
</dbReference>
<proteinExistence type="predicted"/>
<sequence>MDDFRVPKKVNRNVFKAISILQSSRTHFVRVSEITDQVKYQMRNCVPVAHVDEVIKQSLSNLTKLGIVRRLGSARYALTNVVFARMGVVVPNPIASTPGNPGTPLRKAVQNARRKRSLGRLDPWKSATKILSEDSLSGTEMDKARKRVRGNTKRVVKQKREIANPQTRPNQYKETDIPTTSNKPSLFDAGSILDCTKQPSLFEPTTNSKQILFGSPGWTYTKPIQSTPATPSATIKLNQKTNDPRSTPTVISGNSSTTSVMDVKGNVEENRGSEASISCRAVPVGLDVRPAEHTSGGESDVESASVVGLCGSPLCLRTPKVQSSSHEAVLKEKNSQFPRDIQSSIFHNESNNLGIQQNEDQENTHAVESLPVQGSTLQENDRALEISLDFETTQQSDVLGEHLNSSDYDFYK</sequence>
<dbReference type="EMBL" id="CM000160">
    <property type="protein sequence ID" value="EDW97112.1"/>
    <property type="molecule type" value="Genomic_DNA"/>
</dbReference>
<name>B4PPA6_DROYA</name>
<feature type="region of interest" description="Disordered" evidence="1">
    <location>
        <begin position="164"/>
        <end position="184"/>
    </location>
</feature>
<evidence type="ECO:0000313" key="3">
    <source>
        <dbReference type="Proteomes" id="UP000002282"/>
    </source>
</evidence>
<dbReference type="PhylomeDB" id="B4PPA6"/>
<dbReference type="KEGG" id="dya:Dyak_GE26199"/>
<dbReference type="eggNOG" id="ENOG502TE42">
    <property type="taxonomic scope" value="Eukaryota"/>
</dbReference>